<reference evidence="8 9" key="1">
    <citation type="submission" date="2024-09" db="EMBL/GenBank/DDBJ databases">
        <title>Paenibacillus zeirhizospherea sp. nov., isolated from surface of the maize (Zea mays) roots in a horticulture field, Hungary.</title>
        <authorList>
            <person name="Marton D."/>
            <person name="Farkas M."/>
            <person name="Bedics A."/>
            <person name="Toth E."/>
            <person name="Tancsics A."/>
            <person name="Boka K."/>
            <person name="Marati G."/>
            <person name="Kriszt B."/>
            <person name="Cserhati M."/>
        </authorList>
    </citation>
    <scope>NUCLEOTIDE SEQUENCE [LARGE SCALE GENOMIC DNA]</scope>
    <source>
        <strain evidence="8 9">JCM 18446</strain>
    </source>
</reference>
<comment type="similarity">
    <text evidence="1">Belongs to the sigma-70 factor family. ECF subfamily.</text>
</comment>
<dbReference type="EMBL" id="JBHIRY010000013">
    <property type="protein sequence ID" value="MFB5761549.1"/>
    <property type="molecule type" value="Genomic_DNA"/>
</dbReference>
<dbReference type="PANTHER" id="PTHR43133:SF8">
    <property type="entry name" value="RNA POLYMERASE SIGMA FACTOR HI_1459-RELATED"/>
    <property type="match status" value="1"/>
</dbReference>
<evidence type="ECO:0000256" key="4">
    <source>
        <dbReference type="ARBA" id="ARBA00023125"/>
    </source>
</evidence>
<keyword evidence="3" id="KW-0731">Sigma factor</keyword>
<sequence>MEKLDRSTENGDSEITSVLVEVQRGDKAAYTFIIAKFQKQIFLYCYYLLKNVEEAEDAAQDIFIKGLVRIDQYVHTGSFSAWLYKIAYHHCLDLIKKKKKSFNLLLEYRKKKEQEKEVGYTDIIHECLDRLNIEERQILLLRSLEEYTYDEIASIMDLKSSTVRKKFERLRKKLIKEMGKGEEFYEHSF</sequence>
<dbReference type="InterPro" id="IPR039425">
    <property type="entry name" value="RNA_pol_sigma-70-like"/>
</dbReference>
<keyword evidence="9" id="KW-1185">Reference proteome</keyword>
<dbReference type="SUPFAM" id="SSF88946">
    <property type="entry name" value="Sigma2 domain of RNA polymerase sigma factors"/>
    <property type="match status" value="1"/>
</dbReference>
<dbReference type="InterPro" id="IPR013249">
    <property type="entry name" value="RNA_pol_sigma70_r4_t2"/>
</dbReference>
<feature type="domain" description="RNA polymerase sigma factor 70 region 4 type 2" evidence="7">
    <location>
        <begin position="122"/>
        <end position="174"/>
    </location>
</feature>
<evidence type="ECO:0000313" key="9">
    <source>
        <dbReference type="Proteomes" id="UP001580430"/>
    </source>
</evidence>
<dbReference type="InterPro" id="IPR013324">
    <property type="entry name" value="RNA_pol_sigma_r3/r4-like"/>
</dbReference>
<evidence type="ECO:0000259" key="7">
    <source>
        <dbReference type="Pfam" id="PF08281"/>
    </source>
</evidence>
<evidence type="ECO:0000256" key="1">
    <source>
        <dbReference type="ARBA" id="ARBA00010641"/>
    </source>
</evidence>
<comment type="caution">
    <text evidence="8">The sequence shown here is derived from an EMBL/GenBank/DDBJ whole genome shotgun (WGS) entry which is preliminary data.</text>
</comment>
<evidence type="ECO:0000256" key="2">
    <source>
        <dbReference type="ARBA" id="ARBA00023015"/>
    </source>
</evidence>
<evidence type="ECO:0000256" key="5">
    <source>
        <dbReference type="ARBA" id="ARBA00023163"/>
    </source>
</evidence>
<dbReference type="SUPFAM" id="SSF88659">
    <property type="entry name" value="Sigma3 and sigma4 domains of RNA polymerase sigma factors"/>
    <property type="match status" value="1"/>
</dbReference>
<organism evidence="8 9">
    <name type="scientific">Paenibacillus medicaginis</name>
    <dbReference type="NCBI Taxonomy" id="1470560"/>
    <lineage>
        <taxon>Bacteria</taxon>
        <taxon>Bacillati</taxon>
        <taxon>Bacillota</taxon>
        <taxon>Bacilli</taxon>
        <taxon>Bacillales</taxon>
        <taxon>Paenibacillaceae</taxon>
        <taxon>Paenibacillus</taxon>
    </lineage>
</organism>
<protein>
    <submittedName>
        <fullName evidence="8">RNA polymerase sigma factor</fullName>
    </submittedName>
</protein>
<evidence type="ECO:0000313" key="8">
    <source>
        <dbReference type="EMBL" id="MFB5761549.1"/>
    </source>
</evidence>
<dbReference type="PANTHER" id="PTHR43133">
    <property type="entry name" value="RNA POLYMERASE ECF-TYPE SIGMA FACTO"/>
    <property type="match status" value="1"/>
</dbReference>
<keyword evidence="4" id="KW-0238">DNA-binding</keyword>
<accession>A0ABV5C206</accession>
<dbReference type="InterPro" id="IPR007627">
    <property type="entry name" value="RNA_pol_sigma70_r2"/>
</dbReference>
<name>A0ABV5C206_9BACL</name>
<dbReference type="InterPro" id="IPR036388">
    <property type="entry name" value="WH-like_DNA-bd_sf"/>
</dbReference>
<feature type="domain" description="RNA polymerase sigma-70 region 2" evidence="6">
    <location>
        <begin position="34"/>
        <end position="100"/>
    </location>
</feature>
<evidence type="ECO:0000256" key="3">
    <source>
        <dbReference type="ARBA" id="ARBA00023082"/>
    </source>
</evidence>
<proteinExistence type="inferred from homology"/>
<keyword evidence="5" id="KW-0804">Transcription</keyword>
<dbReference type="CDD" id="cd06171">
    <property type="entry name" value="Sigma70_r4"/>
    <property type="match status" value="1"/>
</dbReference>
<dbReference type="InterPro" id="IPR014284">
    <property type="entry name" value="RNA_pol_sigma-70_dom"/>
</dbReference>
<dbReference type="InterPro" id="IPR013325">
    <property type="entry name" value="RNA_pol_sigma_r2"/>
</dbReference>
<evidence type="ECO:0000259" key="6">
    <source>
        <dbReference type="Pfam" id="PF04542"/>
    </source>
</evidence>
<dbReference type="Gene3D" id="1.10.10.10">
    <property type="entry name" value="Winged helix-like DNA-binding domain superfamily/Winged helix DNA-binding domain"/>
    <property type="match status" value="1"/>
</dbReference>
<dbReference type="Proteomes" id="UP001580430">
    <property type="component" value="Unassembled WGS sequence"/>
</dbReference>
<dbReference type="Pfam" id="PF08281">
    <property type="entry name" value="Sigma70_r4_2"/>
    <property type="match status" value="1"/>
</dbReference>
<dbReference type="Pfam" id="PF04542">
    <property type="entry name" value="Sigma70_r2"/>
    <property type="match status" value="1"/>
</dbReference>
<dbReference type="Gene3D" id="1.10.1740.10">
    <property type="match status" value="1"/>
</dbReference>
<dbReference type="NCBIfam" id="TIGR02937">
    <property type="entry name" value="sigma70-ECF"/>
    <property type="match status" value="1"/>
</dbReference>
<dbReference type="RefSeq" id="WP_375520693.1">
    <property type="nucleotide sequence ID" value="NZ_JBHIRY010000013.1"/>
</dbReference>
<gene>
    <name evidence="8" type="ORF">ACE5LO_14220</name>
</gene>
<keyword evidence="2" id="KW-0805">Transcription regulation</keyword>